<comment type="caution">
    <text evidence="2">The sequence shown here is derived from an EMBL/GenBank/DDBJ whole genome shotgun (WGS) entry which is preliminary data.</text>
</comment>
<feature type="compositionally biased region" description="Low complexity" evidence="1">
    <location>
        <begin position="65"/>
        <end position="79"/>
    </location>
</feature>
<feature type="region of interest" description="Disordered" evidence="1">
    <location>
        <begin position="60"/>
        <end position="81"/>
    </location>
</feature>
<dbReference type="Proteomes" id="UP000248795">
    <property type="component" value="Unassembled WGS sequence"/>
</dbReference>
<evidence type="ECO:0000313" key="2">
    <source>
        <dbReference type="EMBL" id="PZF78109.1"/>
    </source>
</evidence>
<gene>
    <name evidence="2" type="ORF">DK847_06725</name>
</gene>
<dbReference type="RefSeq" id="WP_111197071.1">
    <property type="nucleotide sequence ID" value="NZ_QKVK01000002.1"/>
</dbReference>
<proteinExistence type="predicted"/>
<evidence type="ECO:0008006" key="4">
    <source>
        <dbReference type="Google" id="ProtNLM"/>
    </source>
</evidence>
<organism evidence="2 3">
    <name type="scientific">Aestuariivirga litoralis</name>
    <dbReference type="NCBI Taxonomy" id="2650924"/>
    <lineage>
        <taxon>Bacteria</taxon>
        <taxon>Pseudomonadati</taxon>
        <taxon>Pseudomonadota</taxon>
        <taxon>Alphaproteobacteria</taxon>
        <taxon>Hyphomicrobiales</taxon>
        <taxon>Aestuariivirgaceae</taxon>
        <taxon>Aestuariivirga</taxon>
    </lineage>
</organism>
<name>A0A2W2BPK3_9HYPH</name>
<dbReference type="AlphaFoldDB" id="A0A2W2BPK3"/>
<reference evidence="3" key="1">
    <citation type="submission" date="2018-06" db="EMBL/GenBank/DDBJ databases">
        <title>Aestuariibacter litoralis strain KCTC 52945T.</title>
        <authorList>
            <person name="Li X."/>
            <person name="Salam N."/>
            <person name="Li J.-L."/>
            <person name="Chen Y.-M."/>
            <person name="Yang Z.-W."/>
            <person name="Zhang L.-Y."/>
            <person name="Han M.-X."/>
            <person name="Xiao M."/>
            <person name="Li W.-J."/>
        </authorList>
    </citation>
    <scope>NUCLEOTIDE SEQUENCE [LARGE SCALE GENOMIC DNA]</scope>
    <source>
        <strain evidence="3">KCTC 52945</strain>
    </source>
</reference>
<protein>
    <recommendedName>
        <fullName evidence="4">Major tropism determinant N-terminal domain-containing protein</fullName>
    </recommendedName>
</protein>
<dbReference type="EMBL" id="QKVK01000002">
    <property type="protein sequence ID" value="PZF78109.1"/>
    <property type="molecule type" value="Genomic_DNA"/>
</dbReference>
<accession>A0A2W2BPK3</accession>
<evidence type="ECO:0000256" key="1">
    <source>
        <dbReference type="SAM" id="MobiDB-lite"/>
    </source>
</evidence>
<keyword evidence="3" id="KW-1185">Reference proteome</keyword>
<sequence length="479" mass="47456">MSNIIRIKRRVSGAAGAPTGLKSAELAYNMADNAIYAGYGDDGSGNATAVKPVGGEGTFAKLDSPALTGTPTAPTPTGTDNSTKLATTAFIKGLGYLTDNNTITISGDASGSGTTAIALTLASVGTAGTYTKVTTDAKGRVTSGTTLSATDIPTLTASKISDFDTQVRTSRLDQMAAPTATVSLNSQKISNLADPAGAQDAATKAYVDATRQGLDVKDSVRAATTASITLSATQTVDGVALVAGDRVLVKDQSTASANGIYVVAAGAWTRATDADSSAKVTAGMFTFVEEGTANADTGWVLTTNAPVTLGTTSLAFTQFSGAGQVTAGAGLTKTGSTLDIGAGTGIQVNADDIALGPSNVLSLFNLATSGIIARTAANTVTARTITGTANRIAITNGDGVSGNPTLDIASSYVGQNTITTLGTITTGTWNGSTLAVGYGGTGVTSLTGLVKGNGAAAFSAAVDGTDYLSPNATIDGGTF</sequence>
<evidence type="ECO:0000313" key="3">
    <source>
        <dbReference type="Proteomes" id="UP000248795"/>
    </source>
</evidence>